<accession>A0A0S7Y8K2</accession>
<evidence type="ECO:0000256" key="1">
    <source>
        <dbReference type="SAM" id="SignalP"/>
    </source>
</evidence>
<feature type="signal peptide" evidence="1">
    <location>
        <begin position="1"/>
        <end position="18"/>
    </location>
</feature>
<evidence type="ECO:0000313" key="3">
    <source>
        <dbReference type="Proteomes" id="UP000051012"/>
    </source>
</evidence>
<proteinExistence type="predicted"/>
<dbReference type="AlphaFoldDB" id="A0A0S7Y8K2"/>
<organism evidence="2 3">
    <name type="scientific">candidate division TA06 bacterium DG_78</name>
    <dbReference type="NCBI Taxonomy" id="1703772"/>
    <lineage>
        <taxon>Bacteria</taxon>
        <taxon>Bacteria division TA06</taxon>
    </lineage>
</organism>
<gene>
    <name evidence="2" type="ORF">AMJ52_09220</name>
</gene>
<dbReference type="Proteomes" id="UP000051012">
    <property type="component" value="Unassembled WGS sequence"/>
</dbReference>
<evidence type="ECO:0000313" key="2">
    <source>
        <dbReference type="EMBL" id="KPJ70998.1"/>
    </source>
</evidence>
<keyword evidence="1" id="KW-0732">Signal</keyword>
<feature type="chain" id="PRO_5006640460" evidence="1">
    <location>
        <begin position="19"/>
        <end position="265"/>
    </location>
</feature>
<name>A0A0S7Y8K2_UNCT6</name>
<protein>
    <submittedName>
        <fullName evidence="2">Uncharacterized protein</fullName>
    </submittedName>
</protein>
<sequence length="265" mass="29673">MKKIILLIIFLSPLILSAQIKTIKADVTNDGYNDRIEMGLKSVVVTDLISCCTRRKYTVVDNVENLADIMVDDFHSGAWGNEIAVVTLPNHEYVTQVYGLKGKNVNSLSDPLPGQISFDENEQLFGYKTHTWQGREIQIPWPIIEDAGFLKPALLVQEVETTIVVDTGTTKEIVIEMFTNVFTVVVADTKKKDAVIFLLDNDGTLITQRPIDSEHPMVGTRSADLGKTISLVIDNLQSSTSTTVHYIIKHYIKKLLSIEIRTPER</sequence>
<reference evidence="2 3" key="1">
    <citation type="journal article" date="2015" name="Microbiome">
        <title>Genomic resolution of linkages in carbon, nitrogen, and sulfur cycling among widespread estuary sediment bacteria.</title>
        <authorList>
            <person name="Baker B.J."/>
            <person name="Lazar C.S."/>
            <person name="Teske A.P."/>
            <person name="Dick G.J."/>
        </authorList>
    </citation>
    <scope>NUCLEOTIDE SEQUENCE [LARGE SCALE GENOMIC DNA]</scope>
    <source>
        <strain evidence="2">DG_78</strain>
    </source>
</reference>
<dbReference type="EMBL" id="LJNI01000147">
    <property type="protein sequence ID" value="KPJ70998.1"/>
    <property type="molecule type" value="Genomic_DNA"/>
</dbReference>
<comment type="caution">
    <text evidence="2">The sequence shown here is derived from an EMBL/GenBank/DDBJ whole genome shotgun (WGS) entry which is preliminary data.</text>
</comment>